<dbReference type="PANTHER" id="PTHR34061:SF11">
    <property type="entry name" value="PROTEIN, PUTATIVE-RELATED"/>
    <property type="match status" value="1"/>
</dbReference>
<reference evidence="3" key="1">
    <citation type="journal article" date="2016" name="Nature">
        <title>The genome of the seagrass Zostera marina reveals angiosperm adaptation to the sea.</title>
        <authorList>
            <person name="Olsen J.L."/>
            <person name="Rouze P."/>
            <person name="Verhelst B."/>
            <person name="Lin Y.-C."/>
            <person name="Bayer T."/>
            <person name="Collen J."/>
            <person name="Dattolo E."/>
            <person name="De Paoli E."/>
            <person name="Dittami S."/>
            <person name="Maumus F."/>
            <person name="Michel G."/>
            <person name="Kersting A."/>
            <person name="Lauritano C."/>
            <person name="Lohaus R."/>
            <person name="Toepel M."/>
            <person name="Tonon T."/>
            <person name="Vanneste K."/>
            <person name="Amirebrahimi M."/>
            <person name="Brakel J."/>
            <person name="Bostroem C."/>
            <person name="Chovatia M."/>
            <person name="Grimwood J."/>
            <person name="Jenkins J.W."/>
            <person name="Jueterbock A."/>
            <person name="Mraz A."/>
            <person name="Stam W.T."/>
            <person name="Tice H."/>
            <person name="Bornberg-Bauer E."/>
            <person name="Green P.J."/>
            <person name="Pearson G.A."/>
            <person name="Procaccini G."/>
            <person name="Duarte C.M."/>
            <person name="Schmutz J."/>
            <person name="Reusch T.B.H."/>
            <person name="Van de Peer Y."/>
        </authorList>
    </citation>
    <scope>NUCLEOTIDE SEQUENCE [LARGE SCALE GENOMIC DNA]</scope>
    <source>
        <strain evidence="3">cv. Finnish</strain>
    </source>
</reference>
<dbReference type="Proteomes" id="UP000036987">
    <property type="component" value="Unassembled WGS sequence"/>
</dbReference>
<feature type="region of interest" description="Disordered" evidence="1">
    <location>
        <begin position="36"/>
        <end position="56"/>
    </location>
</feature>
<dbReference type="AlphaFoldDB" id="A0A0K9NX90"/>
<dbReference type="EMBL" id="LFYR01001508">
    <property type="protein sequence ID" value="KMZ61288.1"/>
    <property type="molecule type" value="Genomic_DNA"/>
</dbReference>
<sequence>MESSGIEWMAIWLGSSVSSAFFASLEKFSCINLSTTDYDDEDSSDEDEEAAGESPVAVANSSVVLDINANGSISEAGGSNITNNNDTQQKAVQV</sequence>
<organism evidence="2 3">
    <name type="scientific">Zostera marina</name>
    <name type="common">Eelgrass</name>
    <dbReference type="NCBI Taxonomy" id="29655"/>
    <lineage>
        <taxon>Eukaryota</taxon>
        <taxon>Viridiplantae</taxon>
        <taxon>Streptophyta</taxon>
        <taxon>Embryophyta</taxon>
        <taxon>Tracheophyta</taxon>
        <taxon>Spermatophyta</taxon>
        <taxon>Magnoliopsida</taxon>
        <taxon>Liliopsida</taxon>
        <taxon>Zosteraceae</taxon>
        <taxon>Zostera</taxon>
    </lineage>
</organism>
<evidence type="ECO:0000256" key="1">
    <source>
        <dbReference type="SAM" id="MobiDB-lite"/>
    </source>
</evidence>
<evidence type="ECO:0000313" key="3">
    <source>
        <dbReference type="Proteomes" id="UP000036987"/>
    </source>
</evidence>
<name>A0A0K9NX90_ZOSMR</name>
<proteinExistence type="predicted"/>
<dbReference type="OrthoDB" id="1138139at2759"/>
<accession>A0A0K9NX90</accession>
<keyword evidence="3" id="KW-1185">Reference proteome</keyword>
<feature type="compositionally biased region" description="Acidic residues" evidence="1">
    <location>
        <begin position="37"/>
        <end position="51"/>
    </location>
</feature>
<evidence type="ECO:0000313" key="2">
    <source>
        <dbReference type="EMBL" id="KMZ61288.1"/>
    </source>
</evidence>
<dbReference type="PANTHER" id="PTHR34061">
    <property type="entry name" value="PROTEIN, PUTATIVE-RELATED"/>
    <property type="match status" value="1"/>
</dbReference>
<feature type="region of interest" description="Disordered" evidence="1">
    <location>
        <begin position="73"/>
        <end position="94"/>
    </location>
</feature>
<protein>
    <submittedName>
        <fullName evidence="2">Uncharacterized protein</fullName>
    </submittedName>
</protein>
<gene>
    <name evidence="2" type="ORF">ZOSMA_53G00760</name>
</gene>
<comment type="caution">
    <text evidence="2">The sequence shown here is derived from an EMBL/GenBank/DDBJ whole genome shotgun (WGS) entry which is preliminary data.</text>
</comment>